<dbReference type="Proteomes" id="UP000299102">
    <property type="component" value="Unassembled WGS sequence"/>
</dbReference>
<name>A0A4C1S8N2_EUMVA</name>
<feature type="region of interest" description="Disordered" evidence="1">
    <location>
        <begin position="1"/>
        <end position="23"/>
    </location>
</feature>
<proteinExistence type="predicted"/>
<organism evidence="2 3">
    <name type="scientific">Eumeta variegata</name>
    <name type="common">Bagworm moth</name>
    <name type="synonym">Eumeta japonica</name>
    <dbReference type="NCBI Taxonomy" id="151549"/>
    <lineage>
        <taxon>Eukaryota</taxon>
        <taxon>Metazoa</taxon>
        <taxon>Ecdysozoa</taxon>
        <taxon>Arthropoda</taxon>
        <taxon>Hexapoda</taxon>
        <taxon>Insecta</taxon>
        <taxon>Pterygota</taxon>
        <taxon>Neoptera</taxon>
        <taxon>Endopterygota</taxon>
        <taxon>Lepidoptera</taxon>
        <taxon>Glossata</taxon>
        <taxon>Ditrysia</taxon>
        <taxon>Tineoidea</taxon>
        <taxon>Psychidae</taxon>
        <taxon>Oiketicinae</taxon>
        <taxon>Eumeta</taxon>
    </lineage>
</organism>
<evidence type="ECO:0000313" key="3">
    <source>
        <dbReference type="Proteomes" id="UP000299102"/>
    </source>
</evidence>
<protein>
    <submittedName>
        <fullName evidence="2">Uncharacterized protein</fullName>
    </submittedName>
</protein>
<dbReference type="AlphaFoldDB" id="A0A4C1S8N2"/>
<keyword evidence="3" id="KW-1185">Reference proteome</keyword>
<evidence type="ECO:0000313" key="2">
    <source>
        <dbReference type="EMBL" id="GBO98553.1"/>
    </source>
</evidence>
<comment type="caution">
    <text evidence="2">The sequence shown here is derived from an EMBL/GenBank/DDBJ whole genome shotgun (WGS) entry which is preliminary data.</text>
</comment>
<gene>
    <name evidence="2" type="ORF">EVAR_92193_1</name>
</gene>
<evidence type="ECO:0000256" key="1">
    <source>
        <dbReference type="SAM" id="MobiDB-lite"/>
    </source>
</evidence>
<reference evidence="2 3" key="1">
    <citation type="journal article" date="2019" name="Commun. Biol.">
        <title>The bagworm genome reveals a unique fibroin gene that provides high tensile strength.</title>
        <authorList>
            <person name="Kono N."/>
            <person name="Nakamura H."/>
            <person name="Ohtoshi R."/>
            <person name="Tomita M."/>
            <person name="Numata K."/>
            <person name="Arakawa K."/>
        </authorList>
    </citation>
    <scope>NUCLEOTIDE SEQUENCE [LARGE SCALE GENOMIC DNA]</scope>
</reference>
<sequence>MFYSLKSHHLSSGQPGSRQRRRMRSKFSYIEMVKYEIATISGKRPLINFAIDVKLAYRYVESWVPPVRQPGATGAGAEAHCWKG</sequence>
<accession>A0A4C1S8N2</accession>
<dbReference type="EMBL" id="BGZK01003194">
    <property type="protein sequence ID" value="GBO98553.1"/>
    <property type="molecule type" value="Genomic_DNA"/>
</dbReference>